<reference evidence="3" key="1">
    <citation type="submission" date="2014-03" db="EMBL/GenBank/DDBJ databases">
        <title>The Genome Sequence of Puccinia striiformis f. sp. tritici PST-78.</title>
        <authorList>
            <consortium name="The Broad Institute Genome Sequencing Platform"/>
            <person name="Cuomo C."/>
            <person name="Hulbert S."/>
            <person name="Chen X."/>
            <person name="Walker B."/>
            <person name="Young S.K."/>
            <person name="Zeng Q."/>
            <person name="Gargeya S."/>
            <person name="Fitzgerald M."/>
            <person name="Haas B."/>
            <person name="Abouelleil A."/>
            <person name="Alvarado L."/>
            <person name="Arachchi H.M."/>
            <person name="Berlin A.M."/>
            <person name="Chapman S.B."/>
            <person name="Goldberg J."/>
            <person name="Griggs A."/>
            <person name="Gujja S."/>
            <person name="Hansen M."/>
            <person name="Howarth C."/>
            <person name="Imamovic A."/>
            <person name="Larimer J."/>
            <person name="McCowan C."/>
            <person name="Montmayeur A."/>
            <person name="Murphy C."/>
            <person name="Neiman D."/>
            <person name="Pearson M."/>
            <person name="Priest M."/>
            <person name="Roberts A."/>
            <person name="Saif S."/>
            <person name="Shea T."/>
            <person name="Sisk P."/>
            <person name="Sykes S."/>
            <person name="Wortman J."/>
            <person name="Nusbaum C."/>
            <person name="Birren B."/>
        </authorList>
    </citation>
    <scope>NUCLEOTIDE SEQUENCE [LARGE SCALE GENOMIC DNA]</scope>
    <source>
        <strain evidence="3">race PST-78</strain>
    </source>
</reference>
<dbReference type="EMBL" id="AJIL01000075">
    <property type="protein sequence ID" value="KNE96917.1"/>
    <property type="molecule type" value="Genomic_DNA"/>
</dbReference>
<name>A0A0L0VC87_9BASI</name>
<feature type="compositionally biased region" description="Basic and acidic residues" evidence="1">
    <location>
        <begin position="296"/>
        <end position="322"/>
    </location>
</feature>
<gene>
    <name evidence="2" type="ORF">PSTG_09784</name>
</gene>
<organism evidence="2 3">
    <name type="scientific">Puccinia striiformis f. sp. tritici PST-78</name>
    <dbReference type="NCBI Taxonomy" id="1165861"/>
    <lineage>
        <taxon>Eukaryota</taxon>
        <taxon>Fungi</taxon>
        <taxon>Dikarya</taxon>
        <taxon>Basidiomycota</taxon>
        <taxon>Pucciniomycotina</taxon>
        <taxon>Pucciniomycetes</taxon>
        <taxon>Pucciniales</taxon>
        <taxon>Pucciniaceae</taxon>
        <taxon>Puccinia</taxon>
    </lineage>
</organism>
<feature type="compositionally biased region" description="Polar residues" evidence="1">
    <location>
        <begin position="174"/>
        <end position="190"/>
    </location>
</feature>
<feature type="compositionally biased region" description="Polar residues" evidence="1">
    <location>
        <begin position="226"/>
        <end position="235"/>
    </location>
</feature>
<feature type="compositionally biased region" description="Basic and acidic residues" evidence="1">
    <location>
        <begin position="47"/>
        <end position="58"/>
    </location>
</feature>
<feature type="region of interest" description="Disordered" evidence="1">
    <location>
        <begin position="222"/>
        <end position="270"/>
    </location>
</feature>
<feature type="compositionally biased region" description="Basic and acidic residues" evidence="1">
    <location>
        <begin position="133"/>
        <end position="146"/>
    </location>
</feature>
<evidence type="ECO:0000256" key="1">
    <source>
        <dbReference type="SAM" id="MobiDB-lite"/>
    </source>
</evidence>
<keyword evidence="3" id="KW-1185">Reference proteome</keyword>
<feature type="compositionally biased region" description="Polar residues" evidence="1">
    <location>
        <begin position="107"/>
        <end position="117"/>
    </location>
</feature>
<comment type="caution">
    <text evidence="2">The sequence shown here is derived from an EMBL/GenBank/DDBJ whole genome shotgun (WGS) entry which is preliminary data.</text>
</comment>
<protein>
    <submittedName>
        <fullName evidence="2">Uncharacterized protein</fullName>
    </submittedName>
</protein>
<evidence type="ECO:0000313" key="3">
    <source>
        <dbReference type="Proteomes" id="UP000054564"/>
    </source>
</evidence>
<dbReference type="AlphaFoldDB" id="A0A0L0VC87"/>
<evidence type="ECO:0000313" key="2">
    <source>
        <dbReference type="EMBL" id="KNE96917.1"/>
    </source>
</evidence>
<proteinExistence type="predicted"/>
<feature type="region of interest" description="Disordered" evidence="1">
    <location>
        <begin position="296"/>
        <end position="355"/>
    </location>
</feature>
<feature type="region of interest" description="Disordered" evidence="1">
    <location>
        <begin position="92"/>
        <end position="191"/>
    </location>
</feature>
<dbReference type="Proteomes" id="UP000054564">
    <property type="component" value="Unassembled WGS sequence"/>
</dbReference>
<feature type="region of interest" description="Disordered" evidence="1">
    <location>
        <begin position="1"/>
        <end position="67"/>
    </location>
</feature>
<accession>A0A0L0VC87</accession>
<sequence length="355" mass="38498">MPSHLRNGRDLSGKQRQRNVKAGLSNIAGQRTVQRAEGKPSFSQPGADERPRTEHRSNSDGIQLPSHFSSAKVGHVNASSVAGGLLNRVVDGEPTSNYRRGDHLSVEPSSSRQQKTTGDVHKHVPLPVVHVRRSQEGRRQSSHESCSESGDIEPGAYLSNPERQGDDGGMRKLASSSGNGHNVPGETSVQPFDYLGDSSLYHNSLPLNRTALTPGRCSNDLPGSYPSASTGSTSLIDLVSPPDHSQLGLCTGSKPSAEPHSTSRSIRDKRVELHEPERAANDSFEHCTKLCSELRAEHDERSSSEPRAERNERPSAKLRAELYDAVSAKPQPVYVRAPQTPSTPAGLKEPLDFYC</sequence>